<feature type="chain" id="PRO_5002462216" description="Dockerin domain-containing protein" evidence="1">
    <location>
        <begin position="20"/>
        <end position="582"/>
    </location>
</feature>
<sequence>MKKTLLIMALSCYASLTQASTAYGTLNNFDAVNDTGVETHGFEIEIDDVRSTSVTYTYDYNHYGHPVITEDLSDPLHPKTFVRYESKKTANGAYASYTAVPKGSFPVTNGHQCTNPSVNEGCEHFGVGYYGAGVVKYNWLIDDPLHPGTLIHGPAVQVGTPTWTYVPPAQAQPAQVIAVIPAPPAPIPPKKQYGKPSWVKVIKTKTHNNKDVALEELISDDKDGDGKDDWTNGEAAEVESEWYLLQTNSKGDNKKDELAAKKPDELKNGDEKVTRRYEFYKYKGSAKTIDGENGEAMCDEVAADDLHGVGVVDVTDAGGNSYPWDCSTEELIGDYTGAQMAGFAAEAPLGLIEHIEDGKVNKAYTDRTVVVGGNTPYVTEVTGNFPLGLEIDSATGVLSGTPTESGVFAFKVKATDKDNNVVSKDYTITIESIPPTITTAVLPDATELAAYSLQLIAEGGTEPYQWRINALPSGLSLSPSGLLSGIPDKGTAGVRSATFTVTDKALKTANKALTLKILAAPVKLGDIDGDGDIDIYDLKLIKLKFGQAVPANSVYDLNGDLKINIVDLRKAVKRCTKAKCLP</sequence>
<dbReference type="SUPFAM" id="SSF49313">
    <property type="entry name" value="Cadherin-like"/>
    <property type="match status" value="2"/>
</dbReference>
<dbReference type="SUPFAM" id="SSF63446">
    <property type="entry name" value="Type I dockerin domain"/>
    <property type="match status" value="1"/>
</dbReference>
<dbReference type="PATRIC" id="fig|1632867.3.peg.1560"/>
<dbReference type="Gene3D" id="2.60.40.10">
    <property type="entry name" value="Immunoglobulins"/>
    <property type="match status" value="2"/>
</dbReference>
<protein>
    <recommendedName>
        <fullName evidence="4">Dockerin domain-containing protein</fullName>
    </recommendedName>
</protein>
<keyword evidence="1" id="KW-0732">Signal</keyword>
<dbReference type="InterPro" id="IPR015919">
    <property type="entry name" value="Cadherin-like_sf"/>
</dbReference>
<dbReference type="GO" id="GO:0000272">
    <property type="term" value="P:polysaccharide catabolic process"/>
    <property type="evidence" value="ECO:0007669"/>
    <property type="project" value="InterPro"/>
</dbReference>
<reference evidence="2 3" key="2">
    <citation type="journal article" date="2016" name="Microb. Ecol.">
        <title>Genome Characteristics of a Novel Type I Methanotroph (Sn10-6) Isolated from a Flooded Indian Rice Field.</title>
        <authorList>
            <person name="Rahalkar M.C."/>
            <person name="Pandit P.S."/>
            <person name="Dhakephalkar P.K."/>
            <person name="Pore S."/>
            <person name="Arora P."/>
            <person name="Kapse N."/>
        </authorList>
    </citation>
    <scope>NUCLEOTIDE SEQUENCE [LARGE SCALE GENOMIC DNA]</scope>
    <source>
        <strain evidence="2 3">Sn10-6</strain>
    </source>
</reference>
<dbReference type="Pfam" id="PF05345">
    <property type="entry name" value="He_PIG"/>
    <property type="match status" value="2"/>
</dbReference>
<comment type="caution">
    <text evidence="2">The sequence shown here is derived from an EMBL/GenBank/DDBJ whole genome shotgun (WGS) entry which is preliminary data.</text>
</comment>
<dbReference type="PANTHER" id="PTHR37494:SF1">
    <property type="entry name" value="STAPHYLOCOCCUS AUREUS SURFACE PROTEIN A"/>
    <property type="match status" value="1"/>
</dbReference>
<dbReference type="InterPro" id="IPR013783">
    <property type="entry name" value="Ig-like_fold"/>
</dbReference>
<evidence type="ECO:0008006" key="4">
    <source>
        <dbReference type="Google" id="ProtNLM"/>
    </source>
</evidence>
<dbReference type="Proteomes" id="UP000033684">
    <property type="component" value="Unassembled WGS sequence"/>
</dbReference>
<evidence type="ECO:0000313" key="3">
    <source>
        <dbReference type="Proteomes" id="UP000033684"/>
    </source>
</evidence>
<dbReference type="AlphaFoldDB" id="A0A0F3IMP3"/>
<keyword evidence="3" id="KW-1185">Reference proteome</keyword>
<dbReference type="InterPro" id="IPR018247">
    <property type="entry name" value="EF_Hand_1_Ca_BS"/>
</dbReference>
<dbReference type="OrthoDB" id="259335at2"/>
<evidence type="ECO:0000313" key="2">
    <source>
        <dbReference type="EMBL" id="KJV07798.1"/>
    </source>
</evidence>
<dbReference type="GO" id="GO:0005509">
    <property type="term" value="F:calcium ion binding"/>
    <property type="evidence" value="ECO:0007669"/>
    <property type="project" value="InterPro"/>
</dbReference>
<dbReference type="PROSITE" id="PS00018">
    <property type="entry name" value="EF_HAND_1"/>
    <property type="match status" value="1"/>
</dbReference>
<name>A0A0F3IMP3_9GAMM</name>
<dbReference type="Gene3D" id="1.10.1330.10">
    <property type="entry name" value="Dockerin domain"/>
    <property type="match status" value="1"/>
</dbReference>
<dbReference type="EMBL" id="LAJX01000016">
    <property type="protein sequence ID" value="KJV07798.1"/>
    <property type="molecule type" value="Genomic_DNA"/>
</dbReference>
<dbReference type="InterPro" id="IPR036439">
    <property type="entry name" value="Dockerin_dom_sf"/>
</dbReference>
<feature type="signal peptide" evidence="1">
    <location>
        <begin position="1"/>
        <end position="19"/>
    </location>
</feature>
<proteinExistence type="predicted"/>
<dbReference type="GO" id="GO:0016020">
    <property type="term" value="C:membrane"/>
    <property type="evidence" value="ECO:0007669"/>
    <property type="project" value="InterPro"/>
</dbReference>
<evidence type="ECO:0000256" key="1">
    <source>
        <dbReference type="SAM" id="SignalP"/>
    </source>
</evidence>
<organism evidence="2 3">
    <name type="scientific">Methylocucumis oryzae</name>
    <dbReference type="NCBI Taxonomy" id="1632867"/>
    <lineage>
        <taxon>Bacteria</taxon>
        <taxon>Pseudomonadati</taxon>
        <taxon>Pseudomonadota</taxon>
        <taxon>Gammaproteobacteria</taxon>
        <taxon>Methylococcales</taxon>
        <taxon>Methylococcaceae</taxon>
        <taxon>Methylocucumis</taxon>
    </lineage>
</organism>
<reference evidence="3" key="1">
    <citation type="submission" date="2015-03" db="EMBL/GenBank/DDBJ databases">
        <title>Draft genome sequence of a novel methanotroph (Sn10-6) isolated from flooded ricefield rhizosphere in India.</title>
        <authorList>
            <person name="Pandit P.S."/>
            <person name="Pore S.D."/>
            <person name="Arora P."/>
            <person name="Kapse N.G."/>
            <person name="Dhakephalkar P.K."/>
            <person name="Rahalkar M.C."/>
        </authorList>
    </citation>
    <scope>NUCLEOTIDE SEQUENCE [LARGE SCALE GENOMIC DNA]</scope>
    <source>
        <strain evidence="3">Sn10-6</strain>
    </source>
</reference>
<dbReference type="RefSeq" id="WP_045777985.1">
    <property type="nucleotide sequence ID" value="NZ_LAJX01000016.1"/>
</dbReference>
<gene>
    <name evidence="2" type="ORF">VZ94_02165</name>
</gene>
<accession>A0A0F3IMP3</accession>
<dbReference type="PANTHER" id="PTHR37494">
    <property type="entry name" value="HEMAGGLUTININ"/>
    <property type="match status" value="1"/>
</dbReference>